<feature type="region of interest" description="Disordered" evidence="1">
    <location>
        <begin position="622"/>
        <end position="670"/>
    </location>
</feature>
<feature type="region of interest" description="Disordered" evidence="1">
    <location>
        <begin position="1"/>
        <end position="72"/>
    </location>
</feature>
<accession>A0A9W7A8Z9</accession>
<reference evidence="3" key="1">
    <citation type="journal article" date="2023" name="Commun. Biol.">
        <title>Genome analysis of Parmales, the sister group of diatoms, reveals the evolutionary specialization of diatoms from phago-mixotrophs to photoautotrophs.</title>
        <authorList>
            <person name="Ban H."/>
            <person name="Sato S."/>
            <person name="Yoshikawa S."/>
            <person name="Yamada K."/>
            <person name="Nakamura Y."/>
            <person name="Ichinomiya M."/>
            <person name="Sato N."/>
            <person name="Blanc-Mathieu R."/>
            <person name="Endo H."/>
            <person name="Kuwata A."/>
            <person name="Ogata H."/>
        </authorList>
    </citation>
    <scope>NUCLEOTIDE SEQUENCE [LARGE SCALE GENOMIC DNA]</scope>
    <source>
        <strain evidence="3">NIES 3701</strain>
    </source>
</reference>
<protein>
    <submittedName>
        <fullName evidence="2">Uncharacterized protein</fullName>
    </submittedName>
</protein>
<organism evidence="2 3">
    <name type="scientific">Triparma strigata</name>
    <dbReference type="NCBI Taxonomy" id="1606541"/>
    <lineage>
        <taxon>Eukaryota</taxon>
        <taxon>Sar</taxon>
        <taxon>Stramenopiles</taxon>
        <taxon>Ochrophyta</taxon>
        <taxon>Bolidophyceae</taxon>
        <taxon>Parmales</taxon>
        <taxon>Triparmaceae</taxon>
        <taxon>Triparma</taxon>
    </lineage>
</organism>
<evidence type="ECO:0000256" key="1">
    <source>
        <dbReference type="SAM" id="MobiDB-lite"/>
    </source>
</evidence>
<gene>
    <name evidence="2" type="ORF">TrST_g1139</name>
</gene>
<keyword evidence="3" id="KW-1185">Reference proteome</keyword>
<evidence type="ECO:0000313" key="2">
    <source>
        <dbReference type="EMBL" id="GMH64074.1"/>
    </source>
</evidence>
<dbReference type="AlphaFoldDB" id="A0A9W7A8Z9"/>
<feature type="compositionally biased region" description="Polar residues" evidence="1">
    <location>
        <begin position="109"/>
        <end position="119"/>
    </location>
</feature>
<feature type="compositionally biased region" description="Polar residues" evidence="1">
    <location>
        <begin position="384"/>
        <end position="395"/>
    </location>
</feature>
<proteinExistence type="predicted"/>
<dbReference type="Proteomes" id="UP001165085">
    <property type="component" value="Unassembled WGS sequence"/>
</dbReference>
<feature type="compositionally biased region" description="Polar residues" evidence="1">
    <location>
        <begin position="1"/>
        <end position="10"/>
    </location>
</feature>
<evidence type="ECO:0000313" key="3">
    <source>
        <dbReference type="Proteomes" id="UP001165085"/>
    </source>
</evidence>
<feature type="compositionally biased region" description="Polar residues" evidence="1">
    <location>
        <begin position="18"/>
        <end position="29"/>
    </location>
</feature>
<sequence>MSWSTSNLHQARSPPLNLANSRFASTTRKPSGIDGRVVLPNITNKPNHQSRHGSSSITTKPKRKKRRSHELTGASFDRWLNTVLDPLQKDKLMSKFGSKFDPSDPMSAKQRTQSAPPLNTRSHKLFTSLSEACSFTHLPYTNSPLHPRAALLSTLFAKSLKPLPLSIPPTLMIYKGVVTFATDRVVKKYDVNQVPKKDVKKIIMALVNVAESGEALASPTPLAVLKKSNIDLNMNNLTTLSTLPAVTKAVSELIAGGSVPNQSDHACIQKYVKPKGQQSWIVRMVWKHKLDTGTDGFSYVVNDTDEFVTDSKNWETCSIIKSVSMHSWQEARAAVNGLVKVAEQRVGIKFKVFVADFVEGCDGRWRFLQVKAFELRDEIHQPAASRQKSANSKLLQQKKNEGGDENEEDGQNTLDYDYSEEKALKSTMSHMCSGEYCNELINENDKIVYTDLNQLHSIAYKDVLMAREVQKRLTANKLKFEEVETHVSDENVLNEMLGTDIFSMEKHLLDSLMHRDRLKLYDTIKVCCPCHSRYSNFKQLLEAATDATDKAKKIRMKEKKVEKELSKRAELDARIKGARGAVGLDDFLQNTKVSLRGQGGEGGTIGGGGVIIDPVGRTTDDLEALQRVPTRQRTKWKGPREVEGEESEEEQEDEVEAAVTSPAEETDANGKKIVDRVEEAFDGYNPTFDIDVDKIMGALEGEMADITLASNDEEKIIKKKLEGEELGKSSVPLFRPTSEIMVDEPQFWTSDGYKDELIVEIREDLSRGLKVRVVVEAIASYTELKSLLHSIFHEEEIKRNTRVTVIGGGRTGGGDGWNEKKPDEGDGEEGEEEEEEEEDRAAGASDFDYRGVPKVYFTKLDGSCIRAEMLLNPFN</sequence>
<feature type="region of interest" description="Disordered" evidence="1">
    <location>
        <begin position="99"/>
        <end position="119"/>
    </location>
</feature>
<feature type="region of interest" description="Disordered" evidence="1">
    <location>
        <begin position="384"/>
        <end position="412"/>
    </location>
</feature>
<feature type="compositionally biased region" description="Acidic residues" evidence="1">
    <location>
        <begin position="825"/>
        <end position="839"/>
    </location>
</feature>
<feature type="compositionally biased region" description="Gly residues" evidence="1">
    <location>
        <begin position="806"/>
        <end position="816"/>
    </location>
</feature>
<feature type="compositionally biased region" description="Acidic residues" evidence="1">
    <location>
        <begin position="643"/>
        <end position="656"/>
    </location>
</feature>
<name>A0A9W7A8Z9_9STRA</name>
<dbReference type="OrthoDB" id="65154at2759"/>
<comment type="caution">
    <text evidence="2">The sequence shown here is derived from an EMBL/GenBank/DDBJ whole genome shotgun (WGS) entry which is preliminary data.</text>
</comment>
<feature type="region of interest" description="Disordered" evidence="1">
    <location>
        <begin position="805"/>
        <end position="846"/>
    </location>
</feature>
<feature type="compositionally biased region" description="Polar residues" evidence="1">
    <location>
        <begin position="41"/>
        <end position="59"/>
    </location>
</feature>
<dbReference type="EMBL" id="BRXY01000091">
    <property type="protein sequence ID" value="GMH64074.1"/>
    <property type="molecule type" value="Genomic_DNA"/>
</dbReference>